<name>A0A673TEG6_SURSU</name>
<evidence type="ECO:0000313" key="2">
    <source>
        <dbReference type="Proteomes" id="UP000472268"/>
    </source>
</evidence>
<keyword evidence="2" id="KW-1185">Reference proteome</keyword>
<protein>
    <submittedName>
        <fullName evidence="1">Uncharacterized protein</fullName>
    </submittedName>
</protein>
<reference evidence="1" key="2">
    <citation type="submission" date="2025-08" db="UniProtKB">
        <authorList>
            <consortium name="Ensembl"/>
        </authorList>
    </citation>
    <scope>IDENTIFICATION</scope>
</reference>
<proteinExistence type="predicted"/>
<accession>A0A673TEG6</accession>
<dbReference type="Proteomes" id="UP000472268">
    <property type="component" value="Chromosome 1"/>
</dbReference>
<reference evidence="1 2" key="1">
    <citation type="submission" date="2019-05" db="EMBL/GenBank/DDBJ databases">
        <title>A Chromosome-scale Meerkat (S. suricatta) Genome Assembly.</title>
        <authorList>
            <person name="Dudchenko O."/>
            <person name="Lieberman Aiden E."/>
            <person name="Tung J."/>
            <person name="Barreiro L.B."/>
            <person name="Clutton-Brock T.H."/>
        </authorList>
    </citation>
    <scope>NUCLEOTIDE SEQUENCE [LARGE SCALE GENOMIC DNA]</scope>
</reference>
<organism evidence="1 2">
    <name type="scientific">Suricata suricatta</name>
    <name type="common">Meerkat</name>
    <dbReference type="NCBI Taxonomy" id="37032"/>
    <lineage>
        <taxon>Eukaryota</taxon>
        <taxon>Metazoa</taxon>
        <taxon>Chordata</taxon>
        <taxon>Craniata</taxon>
        <taxon>Vertebrata</taxon>
        <taxon>Euteleostomi</taxon>
        <taxon>Mammalia</taxon>
        <taxon>Eutheria</taxon>
        <taxon>Laurasiatheria</taxon>
        <taxon>Carnivora</taxon>
        <taxon>Feliformia</taxon>
        <taxon>Herpestidae</taxon>
        <taxon>Suricata</taxon>
    </lineage>
</organism>
<dbReference type="Ensembl" id="ENSSSUT00005008529.1">
    <property type="protein sequence ID" value="ENSSSUP00005007376.1"/>
    <property type="gene ID" value="ENSSSUG00005004795.1"/>
</dbReference>
<sequence length="61" mass="7312">MSFQRFHLNCSCNLFCTKRTEKKTTSVEESIIWSYFKCLLWKQQGMNFVGIMINSGYLKQY</sequence>
<dbReference type="AlphaFoldDB" id="A0A673TEG6"/>
<evidence type="ECO:0000313" key="1">
    <source>
        <dbReference type="Ensembl" id="ENSSSUP00005007376.1"/>
    </source>
</evidence>
<reference evidence="1" key="3">
    <citation type="submission" date="2025-09" db="UniProtKB">
        <authorList>
            <consortium name="Ensembl"/>
        </authorList>
    </citation>
    <scope>IDENTIFICATION</scope>
</reference>